<dbReference type="InterPro" id="IPR000792">
    <property type="entry name" value="Tscrpt_reg_LuxR_C"/>
</dbReference>
<dbReference type="PANTHER" id="PTHR43214:SF41">
    <property type="entry name" value="NITRATE_NITRITE RESPONSE REGULATOR PROTEIN NARP"/>
    <property type="match status" value="1"/>
</dbReference>
<dbReference type="CDD" id="cd06170">
    <property type="entry name" value="LuxR_C_like"/>
    <property type="match status" value="1"/>
</dbReference>
<keyword evidence="1 5" id="KW-0597">Phosphoprotein</keyword>
<dbReference type="GO" id="GO:0006355">
    <property type="term" value="P:regulation of DNA-templated transcription"/>
    <property type="evidence" value="ECO:0007669"/>
    <property type="project" value="InterPro"/>
</dbReference>
<keyword evidence="3" id="KW-0238">DNA-binding</keyword>
<proteinExistence type="predicted"/>
<dbReference type="Pfam" id="PF00196">
    <property type="entry name" value="GerE"/>
    <property type="match status" value="1"/>
</dbReference>
<keyword evidence="4" id="KW-0804">Transcription</keyword>
<dbReference type="InterPro" id="IPR039420">
    <property type="entry name" value="WalR-like"/>
</dbReference>
<dbReference type="Pfam" id="PF00072">
    <property type="entry name" value="Response_reg"/>
    <property type="match status" value="1"/>
</dbReference>
<dbReference type="SUPFAM" id="SSF52172">
    <property type="entry name" value="CheY-like"/>
    <property type="match status" value="1"/>
</dbReference>
<dbReference type="RefSeq" id="WP_294229465.1">
    <property type="nucleotide sequence ID" value="NZ_CP154834.1"/>
</dbReference>
<dbReference type="SMART" id="SM00421">
    <property type="entry name" value="HTH_LUXR"/>
    <property type="match status" value="1"/>
</dbReference>
<evidence type="ECO:0000313" key="8">
    <source>
        <dbReference type="EMBL" id="XAO73582.1"/>
    </source>
</evidence>
<evidence type="ECO:0000256" key="5">
    <source>
        <dbReference type="PROSITE-ProRule" id="PRU00169"/>
    </source>
</evidence>
<gene>
    <name evidence="8" type="ORF">AAFP95_17920</name>
</gene>
<dbReference type="AlphaFoldDB" id="A0AAU6WP12"/>
<feature type="modified residue" description="4-aspartylphosphate" evidence="5">
    <location>
        <position position="54"/>
    </location>
</feature>
<evidence type="ECO:0000256" key="2">
    <source>
        <dbReference type="ARBA" id="ARBA00023015"/>
    </source>
</evidence>
<evidence type="ECO:0000256" key="4">
    <source>
        <dbReference type="ARBA" id="ARBA00023163"/>
    </source>
</evidence>
<dbReference type="EMBL" id="CP154834">
    <property type="protein sequence ID" value="XAO73582.1"/>
    <property type="molecule type" value="Genomic_DNA"/>
</dbReference>
<dbReference type="PANTHER" id="PTHR43214">
    <property type="entry name" value="TWO-COMPONENT RESPONSE REGULATOR"/>
    <property type="match status" value="1"/>
</dbReference>
<dbReference type="GO" id="GO:0003677">
    <property type="term" value="F:DNA binding"/>
    <property type="evidence" value="ECO:0007669"/>
    <property type="project" value="UniProtKB-KW"/>
</dbReference>
<dbReference type="SMART" id="SM00448">
    <property type="entry name" value="REC"/>
    <property type="match status" value="1"/>
</dbReference>
<evidence type="ECO:0000256" key="3">
    <source>
        <dbReference type="ARBA" id="ARBA00023125"/>
    </source>
</evidence>
<keyword evidence="9" id="KW-1185">Reference proteome</keyword>
<dbReference type="PROSITE" id="PS50110">
    <property type="entry name" value="RESPONSE_REGULATORY"/>
    <property type="match status" value="1"/>
</dbReference>
<evidence type="ECO:0000256" key="1">
    <source>
        <dbReference type="ARBA" id="ARBA00022553"/>
    </source>
</evidence>
<feature type="domain" description="Response regulatory" evidence="7">
    <location>
        <begin position="3"/>
        <end position="118"/>
    </location>
</feature>
<dbReference type="Gene3D" id="3.40.50.2300">
    <property type="match status" value="1"/>
</dbReference>
<keyword evidence="2" id="KW-0805">Transcription regulation</keyword>
<dbReference type="CDD" id="cd17535">
    <property type="entry name" value="REC_NarL-like"/>
    <property type="match status" value="1"/>
</dbReference>
<accession>A0AAU6WP12</accession>
<organism evidence="8 9">
    <name type="scientific">Chryseobacterium endophyticum</name>
    <dbReference type="NCBI Taxonomy" id="1854762"/>
    <lineage>
        <taxon>Bacteria</taxon>
        <taxon>Pseudomonadati</taxon>
        <taxon>Bacteroidota</taxon>
        <taxon>Flavobacteriia</taxon>
        <taxon>Flavobacteriales</taxon>
        <taxon>Weeksellaceae</taxon>
        <taxon>Chryseobacterium group</taxon>
        <taxon>Chryseobacterium</taxon>
    </lineage>
</organism>
<evidence type="ECO:0000313" key="9">
    <source>
        <dbReference type="Proteomes" id="UP001463665"/>
    </source>
</evidence>
<dbReference type="Proteomes" id="UP001463665">
    <property type="component" value="Chromosome"/>
</dbReference>
<dbReference type="InterPro" id="IPR058245">
    <property type="entry name" value="NreC/VraR/RcsB-like_REC"/>
</dbReference>
<dbReference type="PRINTS" id="PR00038">
    <property type="entry name" value="HTHLUXR"/>
</dbReference>
<dbReference type="SUPFAM" id="SSF46894">
    <property type="entry name" value="C-terminal effector domain of the bipartite response regulators"/>
    <property type="match status" value="1"/>
</dbReference>
<evidence type="ECO:0000259" key="7">
    <source>
        <dbReference type="PROSITE" id="PS50110"/>
    </source>
</evidence>
<reference evidence="8 9" key="1">
    <citation type="submission" date="2024-04" db="EMBL/GenBank/DDBJ databases">
        <title>Genome sequencing and assembly of rice foliar adapted Chryseobacterium endophyticum OsEnb-ALM-A6.</title>
        <authorList>
            <person name="Kumar S."/>
            <person name="Javed M."/>
            <person name="Chouhan V."/>
            <person name="Charishma K."/>
            <person name="Patel A."/>
            <person name="Kumar M."/>
            <person name="Sahu K.P."/>
            <person name="Kumar A."/>
        </authorList>
    </citation>
    <scope>NUCLEOTIDE SEQUENCE [LARGE SCALE GENOMIC DNA]</scope>
    <source>
        <strain evidence="8 9">OsEnb-ALM-A6</strain>
    </source>
</reference>
<dbReference type="GO" id="GO:0000160">
    <property type="term" value="P:phosphorelay signal transduction system"/>
    <property type="evidence" value="ECO:0007669"/>
    <property type="project" value="InterPro"/>
</dbReference>
<dbReference type="InterPro" id="IPR011006">
    <property type="entry name" value="CheY-like_superfamily"/>
</dbReference>
<dbReference type="InterPro" id="IPR001789">
    <property type="entry name" value="Sig_transdc_resp-reg_receiver"/>
</dbReference>
<protein>
    <submittedName>
        <fullName evidence="8">Response regulator transcription factor</fullName>
    </submittedName>
</protein>
<evidence type="ECO:0000259" key="6">
    <source>
        <dbReference type="PROSITE" id="PS50043"/>
    </source>
</evidence>
<name>A0AAU6WP12_9FLAO</name>
<dbReference type="PROSITE" id="PS50043">
    <property type="entry name" value="HTH_LUXR_2"/>
    <property type="match status" value="1"/>
</dbReference>
<feature type="domain" description="HTH luxR-type" evidence="6">
    <location>
        <begin position="138"/>
        <end position="203"/>
    </location>
</feature>
<dbReference type="InterPro" id="IPR016032">
    <property type="entry name" value="Sig_transdc_resp-reg_C-effctor"/>
</dbReference>
<sequence length="203" mass="23338">MKRILIAEDHHVVTFAVSLMLKNHFQDIVVDYAEDYEAAKEKIGQEQYDLLILDIEIPGSIYVGMITELKAIQEKMLIMVFTAYEDDRALPYIKAGAHGYLNKKCSHEKILRAIDCIMKEGYYYPFKIISAAIQLSTPKKTVQDLSEREFQIFELLAQGEGMNEITMLLNISHSTASTHKKRIYEKLGIKNLIELSKIYDSLK</sequence>